<dbReference type="PANTHER" id="PTHR22746:SF10">
    <property type="entry name" value="GUANINE NUCLEOTIDE EXCHANGE FACTOR SUBUNIT RIC1"/>
    <property type="match status" value="1"/>
</dbReference>
<proteinExistence type="predicted"/>
<dbReference type="OrthoDB" id="67540at2759"/>
<dbReference type="InParanoid" id="G8Y9Y8"/>
<gene>
    <name evidence="4" type="primary">Piso0_003946</name>
    <name evidence="4" type="ORF">GNLVRS01_PISO0K06060g</name>
    <name evidence="5" type="ORF">GNLVRS01_PISO0L06061g</name>
</gene>
<evidence type="ECO:0000256" key="2">
    <source>
        <dbReference type="ARBA" id="ARBA00023136"/>
    </source>
</evidence>
<evidence type="ECO:0000313" key="4">
    <source>
        <dbReference type="EMBL" id="CCE83371.1"/>
    </source>
</evidence>
<dbReference type="Proteomes" id="UP000005222">
    <property type="component" value="Chromosome L"/>
</dbReference>
<dbReference type="GO" id="GO:0034066">
    <property type="term" value="C:Ric1-Rgp1 guanyl-nucleotide exchange factor complex"/>
    <property type="evidence" value="ECO:0007669"/>
    <property type="project" value="InterPro"/>
</dbReference>
<feature type="domain" description="RIC1 C-terminal alpha solenoid region" evidence="3">
    <location>
        <begin position="896"/>
        <end position="1064"/>
    </location>
</feature>
<protein>
    <submittedName>
        <fullName evidence="4">Piso0_003946 protein</fullName>
    </submittedName>
</protein>
<keyword evidence="2" id="KW-0472">Membrane</keyword>
<name>G8Y9Y8_PICSO</name>
<sequence length="1068" mass="123381">MVWPDSYPELSVPCNFDGKLLKVISIEHTSLIAVLTSTSVIIYDQISLLPVTHHKRSDDSLLNQGHNVDIKTKHISVDTASLQQVGVANLFIRTDADCLIIYQMSIASHRPLYELYHEETDETIQSGLPLAATAQKFSVISFLRNAATAIINGNEVLPNLEDVEHQNNLLIDDKVDNDRIPSVKLAIYKILKVGIGLSEYWLKSNSHTLLVFSYSHSDVQKNSSQTNIEESSQSPETTEEPESFLQLVNLKTFKTHVIQLSKVESYNSKLRFTHVSYNTYGNYILGINENNELWHLSFKTENGEPTLNCLKLHQFDKILKLKNLKFAADSNLVSFLFEDSLKLGKVYVNQSTISFIKDISHDFKNGNLIIQWSPDGSFFVIIDRSSKYWVIFSKFGNKMYDSLAKFQETSNSQNVDDHILDFLRVSSILIIPNSLRLLLVNKDGNMMYSLPLLRSLSDNHIIDGDNGLLFLTENYIHMYTCLVKGKYEKFKFPLTSKFKNILKRFEWTSDSEYTTKTKNSMFHVSQNEYSQFSISYANTLAVSTPYTNGLGINHILWFNLRNYLVDPYNIFFHFWMDDYLIIFNRTEDIEGAISDEVIVLDTPMSKFGASGVDFKFDNDKELWRHGFKSKFVAYEVINDENKSYLKENAIGGCFLVILTEDYDIIVLRLLLYASGSLVKQKLAQADPHLAEGEDYERAQYSRLFLTVSRKIHLNVIRNRFSTNNVIQIFMIQNRHFLLLFDNGDLYLLKNLSVTQDKQNEPVSLLKQSSHMYDFIKICEGIESFQVQHISLDVEKVAYLCLLGGNKILVYSMYEMIDFAFNDPGETSDGIDEEFYQNAKPVTIETTDFSPLFIKSFNKETSENTLDLIGIENTTFRKSGHLVLFNKVKRKLMLNDFIEHDLINKQEVGTILRKYKSFSNFYYCLEMLVSAYVTSNETEMLSKLFQLVNDSDRPNMVYVNSLRKIEAEYWVQFFKTLDVTPIDFMDRLIELNDVELCYNFLIVYLNYKKQNDDPTPPVSLDSHDTTIILKIIKMLDQSRKYEWCFELCRFIKLLEPSGSFLKQVRSSLQ</sequence>
<dbReference type="EMBL" id="FO082048">
    <property type="protein sequence ID" value="CCE84402.1"/>
    <property type="molecule type" value="Genomic_DNA"/>
</dbReference>
<evidence type="ECO:0000256" key="1">
    <source>
        <dbReference type="ARBA" id="ARBA00004370"/>
    </source>
</evidence>
<keyword evidence="6" id="KW-1185">Reference proteome</keyword>
<dbReference type="EMBL" id="FO082049">
    <property type="protein sequence ID" value="CCE83371.1"/>
    <property type="molecule type" value="Genomic_DNA"/>
</dbReference>
<accession>G8Y9Y8</accession>
<dbReference type="GO" id="GO:0006886">
    <property type="term" value="P:intracellular protein transport"/>
    <property type="evidence" value="ECO:0007669"/>
    <property type="project" value="InterPro"/>
</dbReference>
<dbReference type="InterPro" id="IPR009771">
    <property type="entry name" value="RIC1_C"/>
</dbReference>
<evidence type="ECO:0000313" key="6">
    <source>
        <dbReference type="Proteomes" id="UP000005222"/>
    </source>
</evidence>
<comment type="subcellular location">
    <subcellularLocation>
        <location evidence="1">Membrane</location>
    </subcellularLocation>
</comment>
<dbReference type="AlphaFoldDB" id="G8Y9Y8"/>
<dbReference type="Proteomes" id="UP000005222">
    <property type="component" value="Chromosome K"/>
</dbReference>
<organism evidence="4 6">
    <name type="scientific">Pichia sorbitophila (strain ATCC MYA-4447 / BCRC 22081 / CBS 7064 / NBRC 10061 / NRRL Y-12695)</name>
    <name type="common">Hybrid yeast</name>
    <dbReference type="NCBI Taxonomy" id="559304"/>
    <lineage>
        <taxon>Eukaryota</taxon>
        <taxon>Fungi</taxon>
        <taxon>Dikarya</taxon>
        <taxon>Ascomycota</taxon>
        <taxon>Saccharomycotina</taxon>
        <taxon>Pichiomycetes</taxon>
        <taxon>Debaryomycetaceae</taxon>
        <taxon>Millerozyma</taxon>
    </lineage>
</organism>
<evidence type="ECO:0000313" key="5">
    <source>
        <dbReference type="EMBL" id="CCE84402.1"/>
    </source>
</evidence>
<evidence type="ECO:0000259" key="3">
    <source>
        <dbReference type="Pfam" id="PF07064"/>
    </source>
</evidence>
<dbReference type="STRING" id="559304.G8Y9Y8"/>
<dbReference type="InterPro" id="IPR040096">
    <property type="entry name" value="Ric1"/>
</dbReference>
<dbReference type="GO" id="GO:0005829">
    <property type="term" value="C:cytosol"/>
    <property type="evidence" value="ECO:0007669"/>
    <property type="project" value="TreeGrafter"/>
</dbReference>
<reference evidence="4" key="1">
    <citation type="submission" date="2011-10" db="EMBL/GenBank/DDBJ databases">
        <authorList>
            <person name="Genoscope - CEA"/>
        </authorList>
    </citation>
    <scope>NUCLEOTIDE SEQUENCE</scope>
</reference>
<dbReference type="GO" id="GO:0042147">
    <property type="term" value="P:retrograde transport, endosome to Golgi"/>
    <property type="evidence" value="ECO:0007669"/>
    <property type="project" value="TreeGrafter"/>
</dbReference>
<dbReference type="eggNOG" id="KOG2006">
    <property type="taxonomic scope" value="Eukaryota"/>
</dbReference>
<dbReference type="PANTHER" id="PTHR22746">
    <property type="entry name" value="RAB6A-GEF COMPLEX PARTNER PROTEIN 1"/>
    <property type="match status" value="1"/>
</dbReference>
<dbReference type="Pfam" id="PF07064">
    <property type="entry name" value="RIC1"/>
    <property type="match status" value="1"/>
</dbReference>
<dbReference type="GO" id="GO:0000139">
    <property type="term" value="C:Golgi membrane"/>
    <property type="evidence" value="ECO:0007669"/>
    <property type="project" value="TreeGrafter"/>
</dbReference>
<reference evidence="6" key="2">
    <citation type="journal article" date="2012" name="G3 (Bethesda)">
        <title>Pichia sorbitophila, an interspecies yeast hybrid reveals early steps of genome resolution following polyploidization.</title>
        <authorList>
            <person name="Leh Louis V."/>
            <person name="Despons L."/>
            <person name="Friedrich A."/>
            <person name="Martin T."/>
            <person name="Durrens P."/>
            <person name="Casaregola S."/>
            <person name="Neuveglise C."/>
            <person name="Fairhead C."/>
            <person name="Marck C."/>
            <person name="Cruz J.A."/>
            <person name="Straub M.L."/>
            <person name="Kugler V."/>
            <person name="Sacerdot C."/>
            <person name="Uzunov Z."/>
            <person name="Thierry A."/>
            <person name="Weiss S."/>
            <person name="Bleykasten C."/>
            <person name="De Montigny J."/>
            <person name="Jacques N."/>
            <person name="Jung P."/>
            <person name="Lemaire M."/>
            <person name="Mallet S."/>
            <person name="Morel G."/>
            <person name="Richard G.F."/>
            <person name="Sarkar A."/>
            <person name="Savel G."/>
            <person name="Schacherer J."/>
            <person name="Seret M.L."/>
            <person name="Talla E."/>
            <person name="Samson G."/>
            <person name="Jubin C."/>
            <person name="Poulain J."/>
            <person name="Vacherie B."/>
            <person name="Barbe V."/>
            <person name="Pelletier E."/>
            <person name="Sherman D.J."/>
            <person name="Westhof E."/>
            <person name="Weissenbach J."/>
            <person name="Baret P.V."/>
            <person name="Wincker P."/>
            <person name="Gaillardin C."/>
            <person name="Dujon B."/>
            <person name="Souciet J.L."/>
        </authorList>
    </citation>
    <scope>NUCLEOTIDE SEQUENCE [LARGE SCALE GENOMIC DNA]</scope>
    <source>
        <strain evidence="6">ATCC MYA-4447 / BCRC 22081 / CBS 7064 / NBRC 10061 / NRRL Y-12695</strain>
    </source>
</reference>
<dbReference type="HOGENOM" id="CLU_288047_0_0_1"/>